<evidence type="ECO:0000313" key="4">
    <source>
        <dbReference type="Proteomes" id="UP000007350"/>
    </source>
</evidence>
<protein>
    <submittedName>
        <fullName evidence="3">Dispersed gene family protein 1 (DGF-1), putative</fullName>
    </submittedName>
</protein>
<dbReference type="Pfam" id="PF22279">
    <property type="entry name" value="DGF-1_N"/>
    <property type="match status" value="1"/>
</dbReference>
<dbReference type="AlphaFoldDB" id="K2MMB9"/>
<gene>
    <name evidence="3" type="ORF">MOQ_007955</name>
</gene>
<dbReference type="InterPro" id="IPR053915">
    <property type="entry name" value="DGF-1_b-sheet_dom"/>
</dbReference>
<proteinExistence type="predicted"/>
<dbReference type="Pfam" id="PF22274">
    <property type="entry name" value="DGF-1_beta-sheet"/>
    <property type="match status" value="1"/>
</dbReference>
<dbReference type="EMBL" id="AHKC01016089">
    <property type="protein sequence ID" value="EKF28300.1"/>
    <property type="molecule type" value="Genomic_DNA"/>
</dbReference>
<feature type="non-terminal residue" evidence="3">
    <location>
        <position position="350"/>
    </location>
</feature>
<reference evidence="3 4" key="1">
    <citation type="journal article" date="2012" name="BMC Genomics">
        <title>Comparative genomic analysis of human infective Trypanosoma cruzi lineages with the bat-restricted subspecies T. cruzi marinkellei.</title>
        <authorList>
            <person name="Franzen O."/>
            <person name="Talavera-Lopez C."/>
            <person name="Ochaya S."/>
            <person name="Butler C.E."/>
            <person name="Messenger L.A."/>
            <person name="Lewis M.D."/>
            <person name="Llewellyn M.S."/>
            <person name="Marinkelle C.J."/>
            <person name="Tyler K.M."/>
            <person name="Miles M.A."/>
            <person name="Andersson B."/>
        </authorList>
    </citation>
    <scope>NUCLEOTIDE SEQUENCE [LARGE SCALE GENOMIC DNA]</scope>
    <source>
        <strain evidence="3 4">B7</strain>
    </source>
</reference>
<organism evidence="3 4">
    <name type="scientific">Trypanosoma cruzi marinkellei</name>
    <dbReference type="NCBI Taxonomy" id="85056"/>
    <lineage>
        <taxon>Eukaryota</taxon>
        <taxon>Discoba</taxon>
        <taxon>Euglenozoa</taxon>
        <taxon>Kinetoplastea</taxon>
        <taxon>Metakinetoplastina</taxon>
        <taxon>Trypanosomatida</taxon>
        <taxon>Trypanosomatidae</taxon>
        <taxon>Trypanosoma</taxon>
        <taxon>Schizotrypanum</taxon>
    </lineage>
</organism>
<evidence type="ECO:0000259" key="1">
    <source>
        <dbReference type="Pfam" id="PF22274"/>
    </source>
</evidence>
<comment type="caution">
    <text evidence="3">The sequence shown here is derived from an EMBL/GenBank/DDBJ whole genome shotgun (WGS) entry which is preliminary data.</text>
</comment>
<accession>K2MMB9</accession>
<feature type="domain" description="Dispersed gene family protein 1 beta-sheet" evidence="1">
    <location>
        <begin position="28"/>
        <end position="182"/>
    </location>
</feature>
<dbReference type="InterPro" id="IPR053914">
    <property type="entry name" value="DGF-1_N"/>
</dbReference>
<evidence type="ECO:0000313" key="3">
    <source>
        <dbReference type="EMBL" id="EKF28300.1"/>
    </source>
</evidence>
<name>K2MMB9_TRYCR</name>
<dbReference type="Proteomes" id="UP000007350">
    <property type="component" value="Unassembled WGS sequence"/>
</dbReference>
<feature type="non-terminal residue" evidence="3">
    <location>
        <position position="1"/>
    </location>
</feature>
<evidence type="ECO:0000259" key="2">
    <source>
        <dbReference type="Pfam" id="PF22279"/>
    </source>
</evidence>
<keyword evidence="4" id="KW-1185">Reference proteome</keyword>
<feature type="domain" description="Dispersed gene family protein 1 N-terminal" evidence="2">
    <location>
        <begin position="257"/>
        <end position="350"/>
    </location>
</feature>
<sequence length="350" mass="36925">CYAGVTFSGVGAVLTFSLNSMPLHLPINITLTGCTFLGGAALHFVGGTEAADSAGVLIRVSQTVMRSSVVAFMRALPQHCDIAVTEVDAVQSSEVHLPDTKITKLSVVVLQNVVLTASSLLVSNVRASASRQHGSGLLSTGTLKLVRSSSLYTRYCSFNGYTHMFYANLLRVIDHSVFALLNNTMSSGTSFLYQHSKFSVSDHSVLRMVGNSGSVCYAIYNAELWDVQESSWLDWRDNDVEVGAMLYSSSSALSTDSSSVVTLTGCKMGSTGLSRSLLSRIDAGYRFVAGCLTVAGRVLTTAAELELNGVIKVTTVAACGECTKDGDCFAPLTTAVSDCKCQCAAGGHGD</sequence>